<gene>
    <name evidence="2" type="ORF">Ctaglu_16840</name>
</gene>
<dbReference type="AlphaFoldDB" id="A0A401UKG9"/>
<sequence length="82" mass="9347">MKTFTNNIESVSLGFAIGYFILRIIYEISYIKIINQITVLLSIIAGIAMLIISGILFFYDKKKKESIQPFIISIILIFISII</sequence>
<feature type="transmembrane region" description="Helical" evidence="1">
    <location>
        <begin position="12"/>
        <end position="31"/>
    </location>
</feature>
<keyword evidence="1" id="KW-0472">Membrane</keyword>
<protein>
    <submittedName>
        <fullName evidence="2">Uncharacterized protein</fullName>
    </submittedName>
</protein>
<keyword evidence="1" id="KW-0812">Transmembrane</keyword>
<dbReference type="NCBIfam" id="TIGR01167">
    <property type="entry name" value="LPXTG_anchor"/>
    <property type="match status" value="1"/>
</dbReference>
<keyword evidence="3" id="KW-1185">Reference proteome</keyword>
<accession>A0A401UKG9</accession>
<dbReference type="EMBL" id="BHYK01000008">
    <property type="protein sequence ID" value="GCD10061.1"/>
    <property type="molecule type" value="Genomic_DNA"/>
</dbReference>
<evidence type="ECO:0000313" key="3">
    <source>
        <dbReference type="Proteomes" id="UP000287872"/>
    </source>
</evidence>
<feature type="transmembrane region" description="Helical" evidence="1">
    <location>
        <begin position="37"/>
        <end position="59"/>
    </location>
</feature>
<dbReference type="RefSeq" id="WP_125000072.1">
    <property type="nucleotide sequence ID" value="NZ_BHYK01000008.1"/>
</dbReference>
<comment type="caution">
    <text evidence="2">The sequence shown here is derived from an EMBL/GenBank/DDBJ whole genome shotgun (WGS) entry which is preliminary data.</text>
</comment>
<keyword evidence="1" id="KW-1133">Transmembrane helix</keyword>
<dbReference type="Proteomes" id="UP000287872">
    <property type="component" value="Unassembled WGS sequence"/>
</dbReference>
<proteinExistence type="predicted"/>
<name>A0A401UKG9_9CLOT</name>
<evidence type="ECO:0000313" key="2">
    <source>
        <dbReference type="EMBL" id="GCD10061.1"/>
    </source>
</evidence>
<organism evidence="2 3">
    <name type="scientific">Clostridium tagluense</name>
    <dbReference type="NCBI Taxonomy" id="360422"/>
    <lineage>
        <taxon>Bacteria</taxon>
        <taxon>Bacillati</taxon>
        <taxon>Bacillota</taxon>
        <taxon>Clostridia</taxon>
        <taxon>Eubacteriales</taxon>
        <taxon>Clostridiaceae</taxon>
        <taxon>Clostridium</taxon>
    </lineage>
</organism>
<reference evidence="2 3" key="1">
    <citation type="submission" date="2018-11" db="EMBL/GenBank/DDBJ databases">
        <title>Genome sequencing and assembly of Clostridium tagluense strain A121.</title>
        <authorList>
            <person name="Murakami T."/>
            <person name="Segawa T."/>
            <person name="Shcherbakova V.A."/>
            <person name="Mori H."/>
            <person name="Yoshimura Y."/>
        </authorList>
    </citation>
    <scope>NUCLEOTIDE SEQUENCE [LARGE SCALE GENOMIC DNA]</scope>
    <source>
        <strain evidence="2 3">A121</strain>
    </source>
</reference>
<evidence type="ECO:0000256" key="1">
    <source>
        <dbReference type="SAM" id="Phobius"/>
    </source>
</evidence>